<organism evidence="1 2">
    <name type="scientific">Candidatus Schekmanbacteria bacterium RBG_16_38_11</name>
    <dbReference type="NCBI Taxonomy" id="1817880"/>
    <lineage>
        <taxon>Bacteria</taxon>
        <taxon>Candidatus Schekmaniibacteriota</taxon>
    </lineage>
</organism>
<dbReference type="Gene3D" id="2.30.30.110">
    <property type="match status" value="1"/>
</dbReference>
<comment type="caution">
    <text evidence="1">The sequence shown here is derived from an EMBL/GenBank/DDBJ whole genome shotgun (WGS) entry which is preliminary data.</text>
</comment>
<dbReference type="InterPro" id="IPR011067">
    <property type="entry name" value="Plasmid_toxin/cell-grow_inhib"/>
</dbReference>
<dbReference type="PANTHER" id="PTHR33988:SF2">
    <property type="entry name" value="ENDORIBONUCLEASE MAZF"/>
    <property type="match status" value="1"/>
</dbReference>
<proteinExistence type="predicted"/>
<evidence type="ECO:0000313" key="1">
    <source>
        <dbReference type="EMBL" id="OGL43598.1"/>
    </source>
</evidence>
<dbReference type="PANTHER" id="PTHR33988">
    <property type="entry name" value="ENDORIBONUCLEASE MAZF-RELATED"/>
    <property type="match status" value="1"/>
</dbReference>
<gene>
    <name evidence="1" type="ORF">A2149_01360</name>
</gene>
<dbReference type="Pfam" id="PF02452">
    <property type="entry name" value="PemK_toxin"/>
    <property type="match status" value="1"/>
</dbReference>
<accession>A0A1F7RR29</accession>
<dbReference type="Proteomes" id="UP000178435">
    <property type="component" value="Unassembled WGS sequence"/>
</dbReference>
<dbReference type="GO" id="GO:0003677">
    <property type="term" value="F:DNA binding"/>
    <property type="evidence" value="ECO:0007669"/>
    <property type="project" value="InterPro"/>
</dbReference>
<evidence type="ECO:0000313" key="2">
    <source>
        <dbReference type="Proteomes" id="UP000178435"/>
    </source>
</evidence>
<dbReference type="GO" id="GO:0016075">
    <property type="term" value="P:rRNA catabolic process"/>
    <property type="evidence" value="ECO:0007669"/>
    <property type="project" value="TreeGrafter"/>
</dbReference>
<dbReference type="AlphaFoldDB" id="A0A1F7RR29"/>
<dbReference type="GO" id="GO:0006402">
    <property type="term" value="P:mRNA catabolic process"/>
    <property type="evidence" value="ECO:0007669"/>
    <property type="project" value="TreeGrafter"/>
</dbReference>
<reference evidence="1 2" key="1">
    <citation type="journal article" date="2016" name="Nat. Commun.">
        <title>Thousands of microbial genomes shed light on interconnected biogeochemical processes in an aquifer system.</title>
        <authorList>
            <person name="Anantharaman K."/>
            <person name="Brown C.T."/>
            <person name="Hug L.A."/>
            <person name="Sharon I."/>
            <person name="Castelle C.J."/>
            <person name="Probst A.J."/>
            <person name="Thomas B.C."/>
            <person name="Singh A."/>
            <person name="Wilkins M.J."/>
            <person name="Karaoz U."/>
            <person name="Brodie E.L."/>
            <person name="Williams K.H."/>
            <person name="Hubbard S.S."/>
            <person name="Banfield J.F."/>
        </authorList>
    </citation>
    <scope>NUCLEOTIDE SEQUENCE [LARGE SCALE GENOMIC DNA]</scope>
</reference>
<evidence type="ECO:0008006" key="3">
    <source>
        <dbReference type="Google" id="ProtNLM"/>
    </source>
</evidence>
<dbReference type="GO" id="GO:0004521">
    <property type="term" value="F:RNA endonuclease activity"/>
    <property type="evidence" value="ECO:0007669"/>
    <property type="project" value="TreeGrafter"/>
</dbReference>
<protein>
    <recommendedName>
        <fullName evidence="3">PemK family transcriptional regulator</fullName>
    </recommendedName>
</protein>
<dbReference type="SUPFAM" id="SSF50118">
    <property type="entry name" value="Cell growth inhibitor/plasmid maintenance toxic component"/>
    <property type="match status" value="1"/>
</dbReference>
<sequence>MKKGEVWWADLPAPIGRRPVVLLSRDEAYAVRNAVTVAEVTRSIRGIPVEVPLSPSDGLPKKCVVNLDTIVTIQKKLLRERICLLREEKIRQINEAVKFALDL</sequence>
<dbReference type="InterPro" id="IPR003477">
    <property type="entry name" value="PemK-like"/>
</dbReference>
<name>A0A1F7RR29_9BACT</name>
<dbReference type="EMBL" id="MGDF01000182">
    <property type="protein sequence ID" value="OGL43598.1"/>
    <property type="molecule type" value="Genomic_DNA"/>
</dbReference>